<protein>
    <submittedName>
        <fullName evidence="1">Uncharacterized protein</fullName>
    </submittedName>
</protein>
<reference evidence="1" key="1">
    <citation type="submission" date="2015-04" db="EMBL/GenBank/DDBJ databases">
        <title>The genome sequence of the plant pathogenic Rhizarian Plasmodiophora brassicae reveals insights in its biotrophic life cycle and the origin of chitin synthesis.</title>
        <authorList>
            <person name="Schwelm A."/>
            <person name="Fogelqvist J."/>
            <person name="Knaust A."/>
            <person name="Julke S."/>
            <person name="Lilja T."/>
            <person name="Dhandapani V."/>
            <person name="Bonilla-Rosso G."/>
            <person name="Karlsson M."/>
            <person name="Shevchenko A."/>
            <person name="Choi S.R."/>
            <person name="Kim H.G."/>
            <person name="Park J.Y."/>
            <person name="Lim Y.P."/>
            <person name="Ludwig-Muller J."/>
            <person name="Dixelius C."/>
        </authorList>
    </citation>
    <scope>NUCLEOTIDE SEQUENCE</scope>
    <source>
        <tissue evidence="1">Potato root galls</tissue>
    </source>
</reference>
<feature type="non-terminal residue" evidence="1">
    <location>
        <position position="231"/>
    </location>
</feature>
<name>A0A0H5REH2_9EUKA</name>
<organism evidence="1">
    <name type="scientific">Spongospora subterranea</name>
    <dbReference type="NCBI Taxonomy" id="70186"/>
    <lineage>
        <taxon>Eukaryota</taxon>
        <taxon>Sar</taxon>
        <taxon>Rhizaria</taxon>
        <taxon>Endomyxa</taxon>
        <taxon>Phytomyxea</taxon>
        <taxon>Plasmodiophorida</taxon>
        <taxon>Plasmodiophoridae</taxon>
        <taxon>Spongospora</taxon>
    </lineage>
</organism>
<dbReference type="EMBL" id="HACM01011961">
    <property type="protein sequence ID" value="CRZ12403.1"/>
    <property type="molecule type" value="Transcribed_RNA"/>
</dbReference>
<evidence type="ECO:0000313" key="1">
    <source>
        <dbReference type="EMBL" id="CRZ12403.1"/>
    </source>
</evidence>
<feature type="non-terminal residue" evidence="1">
    <location>
        <position position="1"/>
    </location>
</feature>
<proteinExistence type="predicted"/>
<sequence>HYNPVTGFRIAIDAGYYIGDGQSLPFAVYSVSPPADFYKPFPLTEDVQVTGQWDWDSYLKWPMFLNGYTTFRDVDLNEFAIVVIDVRLLKVSSSSAGTVEPFGWTALQVFDSEGYIGMGTFQLPLFKGSPPMDILEMMQKEDIASVIWRESGKPGAKRRKALKLAPLTFMEPASVIVRIADSQLGNLAPSKFNLRATELLYVEWERRDKYECDLEQVSKGAMFGLGQKPQR</sequence>
<dbReference type="AlphaFoldDB" id="A0A0H5REH2"/>
<accession>A0A0H5REH2</accession>